<dbReference type="EMBL" id="LUCH01000014">
    <property type="protein sequence ID" value="KAF5406410.1"/>
    <property type="molecule type" value="Genomic_DNA"/>
</dbReference>
<sequence length="966" mass="109712">MLRIILVAHILNQFGRINTAPPTDWDIRAKLKPQNIDVHNKQEDSVASSEQSHQEMIHANKDCLESMRKCEQHEGICKVDIVIFKRFCGDWLKERSLLGCQKQFVDECRSALKTVNYGRPNLKHCTCDGQSSRSIEDLSRCNLLRRNLISHPCMQDPPLLYRDIPKTDQTGANNADLYALLQPGLMDTVDLNSQPLIKNGTNDVQNVANHSVTEKILRMDKPEELEGDRNSGATVINESSRMQFTLLNQTSKNIREMEKENNISIKIRLSNCLVELEQCTNHAPCARSLNRLRALCTPRSCEKLRYQCLLAHRDYQKYGPHDNCTCDTEADFVRRQRCLDYQLSILDNKCVESGIAESEITKSQLEYQFLETPPITHHRLPSDREKDTSHMAVKMERPELQTINGDVTNLTNCFDFFMQCIRDAACLWYYLRLANFCPWSLSGNSCQPVASCKELLKAFYTQSATNSRRALGCFCDTNDYDCEMQRAIFQPRCASRTLQPTQPKCSTVWSNCQSSIECSQSLKLILFDCAQSGTLCRTNSHVCVQAYLQIWISHFHSTCQCAEGEIFHLASLGSVKSVSCETFRFAIGQTPCDNATQQLNHPTKQSVENPHSRACFLTERLKLSHSETVRIDVNKSVMNDEAVMPCTRLCSCLEGCRHQICPVVHRNPPTDLTHGNKPRTTHQKNGAPSPSPYSTCLYMPMVDSSCSCQTDGNVWCDVSKKNQHLNILDYQLILSYDQSEFGTILRLLNENVLNREHYFFIRLIDIAYLLESLILAITGNDNCQLLLNRHHNLPSVASNDRTIKPVKNTSHTDSDDVYGQLIYVIAMKSKWGENYSTQNPHGSQTDLHATCIQSVRLLGLMINHRLPHIKYHPLLSALKTAALANQQPDYKSTTVVDKKLLPKVIKINNPLNTNQQAAWRQPRTSQTNTGVANLHISSETSDSTRQTSIYFRPVLYCMSILAILTR</sequence>
<dbReference type="InterPro" id="IPR003438">
    <property type="entry name" value="GDNF_rcpt"/>
</dbReference>
<evidence type="ECO:0000313" key="2">
    <source>
        <dbReference type="EMBL" id="KAF5406410.1"/>
    </source>
</evidence>
<protein>
    <submittedName>
        <fullName evidence="2">Uncharacterized protein</fullName>
    </submittedName>
</protein>
<keyword evidence="3" id="KW-1185">Reference proteome</keyword>
<dbReference type="GO" id="GO:0043235">
    <property type="term" value="C:receptor complex"/>
    <property type="evidence" value="ECO:0007669"/>
    <property type="project" value="TreeGrafter"/>
</dbReference>
<dbReference type="GO" id="GO:0007399">
    <property type="term" value="P:nervous system development"/>
    <property type="evidence" value="ECO:0007669"/>
    <property type="project" value="TreeGrafter"/>
</dbReference>
<comment type="caution">
    <text evidence="2">The sequence shown here is derived from an EMBL/GenBank/DDBJ whole genome shotgun (WGS) entry which is preliminary data.</text>
</comment>
<evidence type="ECO:0000313" key="3">
    <source>
        <dbReference type="Proteomes" id="UP000748531"/>
    </source>
</evidence>
<dbReference type="OrthoDB" id="6279008at2759"/>
<proteinExistence type="predicted"/>
<dbReference type="GO" id="GO:0038023">
    <property type="term" value="F:signaling receptor activity"/>
    <property type="evidence" value="ECO:0007669"/>
    <property type="project" value="InterPro"/>
</dbReference>
<dbReference type="PANTHER" id="PTHR10269:SF12">
    <property type="entry name" value="GLIAL CELL LINE-DERIVED NEUROTROPHIC FAMILY RECEPTOR-LIKE, ISOFORM E"/>
    <property type="match status" value="1"/>
</dbReference>
<dbReference type="Proteomes" id="UP000748531">
    <property type="component" value="Unassembled WGS sequence"/>
</dbReference>
<accession>A0A8J4SVK4</accession>
<feature type="region of interest" description="Disordered" evidence="1">
    <location>
        <begin position="668"/>
        <end position="690"/>
    </location>
</feature>
<dbReference type="GO" id="GO:0009897">
    <property type="term" value="C:external side of plasma membrane"/>
    <property type="evidence" value="ECO:0007669"/>
    <property type="project" value="TreeGrafter"/>
</dbReference>
<evidence type="ECO:0000256" key="1">
    <source>
        <dbReference type="SAM" id="MobiDB-lite"/>
    </source>
</evidence>
<dbReference type="AlphaFoldDB" id="A0A8J4SVK4"/>
<dbReference type="PANTHER" id="PTHR10269">
    <property type="entry name" value="GDNF RECEPTOR ALPHA"/>
    <property type="match status" value="1"/>
</dbReference>
<organism evidence="2 3">
    <name type="scientific">Paragonimus heterotremus</name>
    <dbReference type="NCBI Taxonomy" id="100268"/>
    <lineage>
        <taxon>Eukaryota</taxon>
        <taxon>Metazoa</taxon>
        <taxon>Spiralia</taxon>
        <taxon>Lophotrochozoa</taxon>
        <taxon>Platyhelminthes</taxon>
        <taxon>Trematoda</taxon>
        <taxon>Digenea</taxon>
        <taxon>Plagiorchiida</taxon>
        <taxon>Troglotremata</taxon>
        <taxon>Troglotrematidae</taxon>
        <taxon>Paragonimus</taxon>
    </lineage>
</organism>
<reference evidence="2" key="1">
    <citation type="submission" date="2019-05" db="EMBL/GenBank/DDBJ databases">
        <title>Annotation for the trematode Paragonimus heterotremus.</title>
        <authorList>
            <person name="Choi Y.-J."/>
        </authorList>
    </citation>
    <scope>NUCLEOTIDE SEQUENCE</scope>
    <source>
        <strain evidence="2">LC</strain>
    </source>
</reference>
<gene>
    <name evidence="2" type="ORF">PHET_00057</name>
</gene>
<name>A0A8J4SVK4_9TREM</name>